<dbReference type="Gene3D" id="2.60.15.10">
    <property type="entry name" value="F0F1 ATP synthase delta/epsilon subunit, N-terminal"/>
    <property type="match status" value="1"/>
</dbReference>
<dbReference type="GO" id="GO:0046933">
    <property type="term" value="F:proton-transporting ATP synthase activity, rotational mechanism"/>
    <property type="evidence" value="ECO:0007669"/>
    <property type="project" value="UniProtKB-UniRule"/>
</dbReference>
<gene>
    <name evidence="8 11" type="primary">atpC</name>
    <name evidence="11" type="ORF">L336_0901</name>
</gene>
<evidence type="ECO:0000259" key="10">
    <source>
        <dbReference type="Pfam" id="PF02823"/>
    </source>
</evidence>
<comment type="subunit">
    <text evidence="8 9">F-type ATPases have 2 components, CF(1) - the catalytic core - and CF(0) - the membrane proton channel. CF(1) has five subunits: alpha(3), beta(3), gamma(1), delta(1), epsilon(1). CF(0) has three main subunits: a, b and c.</text>
</comment>
<dbReference type="EMBL" id="CP005957">
    <property type="protein sequence ID" value="AGL62601.1"/>
    <property type="molecule type" value="Genomic_DNA"/>
</dbReference>
<dbReference type="GO" id="GO:0045259">
    <property type="term" value="C:proton-transporting ATP synthase complex"/>
    <property type="evidence" value="ECO:0007669"/>
    <property type="project" value="UniProtKB-KW"/>
</dbReference>
<comment type="function">
    <text evidence="8">Produces ATP from ADP in the presence of a proton gradient across the membrane.</text>
</comment>
<dbReference type="GO" id="GO:0005524">
    <property type="term" value="F:ATP binding"/>
    <property type="evidence" value="ECO:0007669"/>
    <property type="project" value="UniProtKB-UniRule"/>
</dbReference>
<keyword evidence="6 8" id="KW-0139">CF(1)</keyword>
<dbReference type="KEGG" id="saal:L336_0901"/>
<evidence type="ECO:0000256" key="2">
    <source>
        <dbReference type="ARBA" id="ARBA00005712"/>
    </source>
</evidence>
<evidence type="ECO:0000256" key="7">
    <source>
        <dbReference type="ARBA" id="ARBA00023310"/>
    </source>
</evidence>
<keyword evidence="12" id="KW-1185">Reference proteome</keyword>
<dbReference type="PANTHER" id="PTHR13822">
    <property type="entry name" value="ATP SYNTHASE DELTA/EPSILON CHAIN"/>
    <property type="match status" value="1"/>
</dbReference>
<dbReference type="AlphaFoldDB" id="R4PZB7"/>
<dbReference type="CDD" id="cd12152">
    <property type="entry name" value="F1-ATPase_delta"/>
    <property type="match status" value="1"/>
</dbReference>
<evidence type="ECO:0000313" key="11">
    <source>
        <dbReference type="EMBL" id="AGL62601.1"/>
    </source>
</evidence>
<sequence>MDFELITLGGSKVNEQVYEVILPTADGEIAVFPHHEPLVSVASPGVIAVRRDKQHSDDRMEFFAVSGGIIEIGNNRVRVLVDEAEHGDDIVEAETQAALDRALKMRDSATDQVELEKAHQLVDRHAVRLKVADLHRRRRKL</sequence>
<dbReference type="InterPro" id="IPR001469">
    <property type="entry name" value="ATP_synth_F1_dsu/esu"/>
</dbReference>
<keyword evidence="8" id="KW-0375">Hydrogen ion transport</keyword>
<keyword evidence="7 8" id="KW-0066">ATP synthesis</keyword>
<dbReference type="Pfam" id="PF02823">
    <property type="entry name" value="ATP-synt_DE_N"/>
    <property type="match status" value="1"/>
</dbReference>
<accession>R4PZB7</accession>
<evidence type="ECO:0000313" key="12">
    <source>
        <dbReference type="Proteomes" id="UP000013893"/>
    </source>
</evidence>
<dbReference type="Proteomes" id="UP000013893">
    <property type="component" value="Chromosome"/>
</dbReference>
<comment type="similarity">
    <text evidence="2 8 9">Belongs to the ATPase epsilon chain family.</text>
</comment>
<reference evidence="11 12" key="1">
    <citation type="journal article" date="2013" name="Nat. Biotechnol.">
        <title>Genome sequences of rare, uncultured bacteria obtained by differential coverage binning of multiple metagenomes.</title>
        <authorList>
            <person name="Albertsen M."/>
            <person name="Hugenholtz P."/>
            <person name="Skarshewski A."/>
            <person name="Nielsen K.L."/>
            <person name="Tyson G.W."/>
            <person name="Nielsen P.H."/>
        </authorList>
    </citation>
    <scope>NUCLEOTIDE SEQUENCE [LARGE SCALE GENOMIC DNA]</scope>
    <source>
        <strain evidence="11">TM71</strain>
    </source>
</reference>
<organism evidence="11 12">
    <name type="scientific">Candidatus Saccharimonas aalborgensis</name>
    <dbReference type="NCBI Taxonomy" id="1332188"/>
    <lineage>
        <taxon>Bacteria</taxon>
        <taxon>Candidatus Saccharimonadota</taxon>
        <taxon>Candidatus Saccharimonadia</taxon>
        <taxon>Candidatus Saccharimonadales</taxon>
        <taxon>Candidatus Saccharimonadaceae</taxon>
        <taxon>Candidatus Saccharimonas</taxon>
    </lineage>
</organism>
<dbReference type="SUPFAM" id="SSF51344">
    <property type="entry name" value="Epsilon subunit of F1F0-ATP synthase N-terminal domain"/>
    <property type="match status" value="1"/>
</dbReference>
<keyword evidence="3 8" id="KW-0813">Transport</keyword>
<dbReference type="InterPro" id="IPR020546">
    <property type="entry name" value="ATP_synth_F1_dsu/esu_N"/>
</dbReference>
<dbReference type="STRING" id="1332188.L336_0901"/>
<dbReference type="GO" id="GO:0012505">
    <property type="term" value="C:endomembrane system"/>
    <property type="evidence" value="ECO:0007669"/>
    <property type="project" value="UniProtKB-SubCell"/>
</dbReference>
<protein>
    <recommendedName>
        <fullName evidence="8">ATP synthase epsilon chain</fullName>
    </recommendedName>
    <alternativeName>
        <fullName evidence="8">ATP synthase F1 sector epsilon subunit</fullName>
    </alternativeName>
    <alternativeName>
        <fullName evidence="8">F-ATPase epsilon subunit</fullName>
    </alternativeName>
</protein>
<evidence type="ECO:0000256" key="3">
    <source>
        <dbReference type="ARBA" id="ARBA00022448"/>
    </source>
</evidence>
<dbReference type="OrthoDB" id="9787861at2"/>
<dbReference type="GO" id="GO:0005886">
    <property type="term" value="C:plasma membrane"/>
    <property type="evidence" value="ECO:0007669"/>
    <property type="project" value="UniProtKB-SubCell"/>
</dbReference>
<feature type="domain" description="ATP synthase F1 complex delta/epsilon subunit N-terminal" evidence="10">
    <location>
        <begin position="1"/>
        <end position="84"/>
    </location>
</feature>
<evidence type="ECO:0000256" key="4">
    <source>
        <dbReference type="ARBA" id="ARBA00023065"/>
    </source>
</evidence>
<dbReference type="HAMAP" id="MF_00530">
    <property type="entry name" value="ATP_synth_epsil_bac"/>
    <property type="match status" value="1"/>
</dbReference>
<dbReference type="HOGENOM" id="CLU_084338_1_3_0"/>
<evidence type="ECO:0000256" key="9">
    <source>
        <dbReference type="RuleBase" id="RU003656"/>
    </source>
</evidence>
<comment type="subcellular location">
    <subcellularLocation>
        <location evidence="8">Cell membrane</location>
        <topology evidence="8">Peripheral membrane protein</topology>
    </subcellularLocation>
    <subcellularLocation>
        <location evidence="1">Endomembrane system</location>
        <topology evidence="1">Peripheral membrane protein</topology>
    </subcellularLocation>
</comment>
<keyword evidence="4 8" id="KW-0406">Ion transport</keyword>
<evidence type="ECO:0000256" key="8">
    <source>
        <dbReference type="HAMAP-Rule" id="MF_00530"/>
    </source>
</evidence>
<dbReference type="RefSeq" id="WP_015642051.1">
    <property type="nucleotide sequence ID" value="NC_021219.1"/>
</dbReference>
<evidence type="ECO:0000256" key="5">
    <source>
        <dbReference type="ARBA" id="ARBA00023136"/>
    </source>
</evidence>
<evidence type="ECO:0000256" key="1">
    <source>
        <dbReference type="ARBA" id="ARBA00004184"/>
    </source>
</evidence>
<keyword evidence="5 8" id="KW-0472">Membrane</keyword>
<proteinExistence type="inferred from homology"/>
<evidence type="ECO:0000256" key="6">
    <source>
        <dbReference type="ARBA" id="ARBA00023196"/>
    </source>
</evidence>
<dbReference type="NCBIfam" id="TIGR01216">
    <property type="entry name" value="ATP_synt_epsi"/>
    <property type="match status" value="1"/>
</dbReference>
<name>R4PZB7_9BACT</name>
<dbReference type="InterPro" id="IPR036771">
    <property type="entry name" value="ATPsynth_dsu/esu_N"/>
</dbReference>
<keyword evidence="8" id="KW-1003">Cell membrane</keyword>
<dbReference type="PANTHER" id="PTHR13822:SF10">
    <property type="entry name" value="ATP SYNTHASE EPSILON CHAIN, CHLOROPLASTIC"/>
    <property type="match status" value="1"/>
</dbReference>